<feature type="site" description="Discriminates between blocked and unblocked aminoacyl-tRNA" evidence="7">
    <location>
        <position position="11"/>
    </location>
</feature>
<comment type="subcellular location">
    <subcellularLocation>
        <location evidence="7">Cytoplasm</location>
    </subcellularLocation>
</comment>
<comment type="similarity">
    <text evidence="5 7 9">Belongs to the PTH family.</text>
</comment>
<dbReference type="InterPro" id="IPR001328">
    <property type="entry name" value="Pept_tRNA_hydro"/>
</dbReference>
<dbReference type="PROSITE" id="PS01195">
    <property type="entry name" value="PEPT_TRNA_HYDROL_1"/>
    <property type="match status" value="1"/>
</dbReference>
<keyword evidence="2 7" id="KW-0820">tRNA-binding</keyword>
<feature type="site" description="Stabilizes the basic form of H active site to accept a proton" evidence="7">
    <location>
        <position position="94"/>
    </location>
</feature>
<keyword evidence="3 7" id="KW-0378">Hydrolase</keyword>
<feature type="binding site" evidence="7">
    <location>
        <position position="16"/>
    </location>
    <ligand>
        <name>tRNA</name>
        <dbReference type="ChEBI" id="CHEBI:17843"/>
    </ligand>
</feature>
<dbReference type="Pfam" id="PF01195">
    <property type="entry name" value="Pept_tRNA_hydro"/>
    <property type="match status" value="1"/>
</dbReference>
<dbReference type="HAMAP" id="MF_00083">
    <property type="entry name" value="Pept_tRNA_hydro_bact"/>
    <property type="match status" value="1"/>
</dbReference>
<keyword evidence="7" id="KW-0963">Cytoplasm</keyword>
<gene>
    <name evidence="7" type="primary">pth</name>
    <name evidence="10" type="ORF">ND2E_2458</name>
</gene>
<evidence type="ECO:0000256" key="2">
    <source>
        <dbReference type="ARBA" id="ARBA00022555"/>
    </source>
</evidence>
<dbReference type="GO" id="GO:0006515">
    <property type="term" value="P:protein quality control for misfolded or incompletely synthesized proteins"/>
    <property type="evidence" value="ECO:0007669"/>
    <property type="project" value="UniProtKB-UniRule"/>
</dbReference>
<comment type="function">
    <text evidence="7">Catalyzes the release of premature peptidyl moieties from peptidyl-tRNA molecules trapped in stalled 50S ribosomal subunits, and thus maintains levels of free tRNAs and 50S ribosomes.</text>
</comment>
<dbReference type="FunFam" id="3.40.50.1470:FF:000001">
    <property type="entry name" value="Peptidyl-tRNA hydrolase"/>
    <property type="match status" value="1"/>
</dbReference>
<evidence type="ECO:0000256" key="1">
    <source>
        <dbReference type="ARBA" id="ARBA00013260"/>
    </source>
</evidence>
<keyword evidence="4 7" id="KW-0694">RNA-binding</keyword>
<dbReference type="PATRIC" id="fig|28229.4.peg.1487"/>
<evidence type="ECO:0000256" key="5">
    <source>
        <dbReference type="ARBA" id="ARBA00038063"/>
    </source>
</evidence>
<feature type="active site" description="Proton acceptor" evidence="7">
    <location>
        <position position="21"/>
    </location>
</feature>
<feature type="binding site" evidence="7">
    <location>
        <position position="67"/>
    </location>
    <ligand>
        <name>tRNA</name>
        <dbReference type="ChEBI" id="CHEBI:17843"/>
    </ligand>
</feature>
<evidence type="ECO:0000256" key="8">
    <source>
        <dbReference type="RuleBase" id="RU000673"/>
    </source>
</evidence>
<dbReference type="RefSeq" id="WP_033093234.1">
    <property type="nucleotide sequence ID" value="NZ_JQED01000015.1"/>
</dbReference>
<evidence type="ECO:0000313" key="11">
    <source>
        <dbReference type="Proteomes" id="UP000029843"/>
    </source>
</evidence>
<evidence type="ECO:0000256" key="6">
    <source>
        <dbReference type="ARBA" id="ARBA00050038"/>
    </source>
</evidence>
<comment type="subunit">
    <text evidence="7">Monomer.</text>
</comment>
<comment type="function">
    <text evidence="7">Hydrolyzes ribosome-free peptidyl-tRNAs (with 1 or more amino acids incorporated), which drop off the ribosome during protein synthesis, or as a result of ribosome stalling.</text>
</comment>
<evidence type="ECO:0000313" key="10">
    <source>
        <dbReference type="EMBL" id="KGJ92992.1"/>
    </source>
</evidence>
<dbReference type="EMBL" id="JQED01000015">
    <property type="protein sequence ID" value="KGJ92992.1"/>
    <property type="molecule type" value="Genomic_DNA"/>
</dbReference>
<feature type="binding site" evidence="7">
    <location>
        <position position="115"/>
    </location>
    <ligand>
        <name>tRNA</name>
        <dbReference type="ChEBI" id="CHEBI:17843"/>
    </ligand>
</feature>
<protein>
    <recommendedName>
        <fullName evidence="6 7">Peptidyl-tRNA hydrolase</fullName>
        <shortName evidence="7">Pth</shortName>
        <ecNumber evidence="1 7">3.1.1.29</ecNumber>
    </recommendedName>
</protein>
<dbReference type="CDD" id="cd00462">
    <property type="entry name" value="PTH"/>
    <property type="match status" value="1"/>
</dbReference>
<sequence length="194" mass="21492">MTIKLIAGLGNPGPEYSKTRHNAGVWFVEELARSHNISLRPEKKYSGLYGKGLIAGNLVHLLIPTTFMNRSGQAVAPLANFYKLTVDEILVAHDELDMQPGVCKIKKGGGHGGHNGLRDIIARMANNKEFYRLRIGIDHPGHRDKVTGHVLGKAPSAEQVKIEQAIDEASRCLDIWLKDDLKKAQNRLHSFKAE</sequence>
<dbReference type="OrthoDB" id="9800507at2"/>
<comment type="catalytic activity">
    <reaction evidence="7 8">
        <text>an N-acyl-L-alpha-aminoacyl-tRNA + H2O = an N-acyl-L-amino acid + a tRNA + H(+)</text>
        <dbReference type="Rhea" id="RHEA:54448"/>
        <dbReference type="Rhea" id="RHEA-COMP:10123"/>
        <dbReference type="Rhea" id="RHEA-COMP:13883"/>
        <dbReference type="ChEBI" id="CHEBI:15377"/>
        <dbReference type="ChEBI" id="CHEBI:15378"/>
        <dbReference type="ChEBI" id="CHEBI:59874"/>
        <dbReference type="ChEBI" id="CHEBI:78442"/>
        <dbReference type="ChEBI" id="CHEBI:138191"/>
        <dbReference type="EC" id="3.1.1.29"/>
    </reaction>
</comment>
<name>A0A099KT07_COLPS</name>
<dbReference type="AlphaFoldDB" id="A0A099KT07"/>
<comment type="caution">
    <text evidence="10">The sequence shown here is derived from an EMBL/GenBank/DDBJ whole genome shotgun (WGS) entry which is preliminary data.</text>
</comment>
<dbReference type="EC" id="3.1.1.29" evidence="1 7"/>
<dbReference type="SUPFAM" id="SSF53178">
    <property type="entry name" value="Peptidyl-tRNA hydrolase-like"/>
    <property type="match status" value="1"/>
</dbReference>
<dbReference type="GO" id="GO:0000049">
    <property type="term" value="F:tRNA binding"/>
    <property type="evidence" value="ECO:0007669"/>
    <property type="project" value="UniProtKB-UniRule"/>
</dbReference>
<dbReference type="Gene3D" id="3.40.50.1470">
    <property type="entry name" value="Peptidyl-tRNA hydrolase"/>
    <property type="match status" value="1"/>
</dbReference>
<dbReference type="GO" id="GO:0072344">
    <property type="term" value="P:rescue of stalled ribosome"/>
    <property type="evidence" value="ECO:0007669"/>
    <property type="project" value="UniProtKB-UniRule"/>
</dbReference>
<evidence type="ECO:0000256" key="4">
    <source>
        <dbReference type="ARBA" id="ARBA00022884"/>
    </source>
</evidence>
<dbReference type="PANTHER" id="PTHR17224:SF1">
    <property type="entry name" value="PEPTIDYL-TRNA HYDROLASE"/>
    <property type="match status" value="1"/>
</dbReference>
<dbReference type="InterPro" id="IPR018171">
    <property type="entry name" value="Pept_tRNA_hydro_CS"/>
</dbReference>
<dbReference type="PROSITE" id="PS01196">
    <property type="entry name" value="PEPT_TRNA_HYDROL_2"/>
    <property type="match status" value="1"/>
</dbReference>
<dbReference type="InterPro" id="IPR036416">
    <property type="entry name" value="Pept_tRNA_hydro_sf"/>
</dbReference>
<evidence type="ECO:0000256" key="7">
    <source>
        <dbReference type="HAMAP-Rule" id="MF_00083"/>
    </source>
</evidence>
<evidence type="ECO:0000256" key="3">
    <source>
        <dbReference type="ARBA" id="ARBA00022801"/>
    </source>
</evidence>
<organism evidence="10 11">
    <name type="scientific">Colwellia psychrerythraea</name>
    <name type="common">Vibrio psychroerythus</name>
    <dbReference type="NCBI Taxonomy" id="28229"/>
    <lineage>
        <taxon>Bacteria</taxon>
        <taxon>Pseudomonadati</taxon>
        <taxon>Pseudomonadota</taxon>
        <taxon>Gammaproteobacteria</taxon>
        <taxon>Alteromonadales</taxon>
        <taxon>Colwelliaceae</taxon>
        <taxon>Colwellia</taxon>
    </lineage>
</organism>
<accession>A0A099KT07</accession>
<proteinExistence type="inferred from homology"/>
<dbReference type="GO" id="GO:0005737">
    <property type="term" value="C:cytoplasm"/>
    <property type="evidence" value="ECO:0007669"/>
    <property type="project" value="UniProtKB-SubCell"/>
</dbReference>
<dbReference type="Proteomes" id="UP000029843">
    <property type="component" value="Unassembled WGS sequence"/>
</dbReference>
<dbReference type="PANTHER" id="PTHR17224">
    <property type="entry name" value="PEPTIDYL-TRNA HYDROLASE"/>
    <property type="match status" value="1"/>
</dbReference>
<dbReference type="NCBIfam" id="TIGR00447">
    <property type="entry name" value="pth"/>
    <property type="match status" value="1"/>
</dbReference>
<reference evidence="10 11" key="1">
    <citation type="submission" date="2014-08" db="EMBL/GenBank/DDBJ databases">
        <title>Genomic and Phenotypic Diversity of Colwellia psychrerythraea strains from Disparate Marine Basins.</title>
        <authorList>
            <person name="Techtmann S.M."/>
            <person name="Stelling S.C."/>
            <person name="Utturkar S.M."/>
            <person name="Alshibli N."/>
            <person name="Harris A."/>
            <person name="Brown S.D."/>
            <person name="Hazen T.C."/>
        </authorList>
    </citation>
    <scope>NUCLEOTIDE SEQUENCE [LARGE SCALE GENOMIC DNA]</scope>
    <source>
        <strain evidence="10 11">ND2E</strain>
    </source>
</reference>
<dbReference type="GO" id="GO:0004045">
    <property type="term" value="F:peptidyl-tRNA hydrolase activity"/>
    <property type="evidence" value="ECO:0007669"/>
    <property type="project" value="UniProtKB-UniRule"/>
</dbReference>
<evidence type="ECO:0000256" key="9">
    <source>
        <dbReference type="RuleBase" id="RU004320"/>
    </source>
</evidence>
<feature type="binding site" evidence="7">
    <location>
        <position position="69"/>
    </location>
    <ligand>
        <name>tRNA</name>
        <dbReference type="ChEBI" id="CHEBI:17843"/>
    </ligand>
</feature>